<feature type="domain" description="Metallo-beta-lactamase" evidence="1">
    <location>
        <begin position="15"/>
        <end position="200"/>
    </location>
</feature>
<dbReference type="PIR" id="E72452">
    <property type="entry name" value="E72452"/>
</dbReference>
<organism evidence="2 3">
    <name type="scientific">Aeropyrum pernix (strain ATCC 700893 / DSM 11879 / JCM 9820 / NBRC 100138 / K1)</name>
    <dbReference type="NCBI Taxonomy" id="272557"/>
    <lineage>
        <taxon>Archaea</taxon>
        <taxon>Thermoproteota</taxon>
        <taxon>Thermoprotei</taxon>
        <taxon>Desulfurococcales</taxon>
        <taxon>Desulfurococcaceae</taxon>
        <taxon>Aeropyrum</taxon>
    </lineage>
</organism>
<evidence type="ECO:0000313" key="2">
    <source>
        <dbReference type="EMBL" id="BAA81277.2"/>
    </source>
</evidence>
<reference evidence="2 3" key="1">
    <citation type="journal article" date="1999" name="DNA Res.">
        <title>Complete genome sequence of an aerobic hyper-thermophilic crenarchaeon, Aeropyrum pernix K1.</title>
        <authorList>
            <person name="Kawarabayasi Y."/>
            <person name="Hino Y."/>
            <person name="Horikawa H."/>
            <person name="Yamazaki S."/>
            <person name="Haikawa Y."/>
            <person name="Jin-no K."/>
            <person name="Takahashi M."/>
            <person name="Sekine M."/>
            <person name="Baba S."/>
            <person name="Ankai A."/>
            <person name="Kosugi H."/>
            <person name="Hosoyama A."/>
            <person name="Fukui S."/>
            <person name="Nagai Y."/>
            <person name="Nishijima K."/>
            <person name="Nakazawa H."/>
            <person name="Takamiya M."/>
            <person name="Masuda S."/>
            <person name="Funahashi T."/>
            <person name="Tanaka T."/>
            <person name="Kudoh Y."/>
            <person name="Yamazaki J."/>
            <person name="Kushida N."/>
            <person name="Oguchi A."/>
            <person name="Aoki K."/>
            <person name="Kubota K."/>
            <person name="Nakamura Y."/>
            <person name="Nomura N."/>
            <person name="Sako Y."/>
            <person name="Kikuchi H."/>
        </authorList>
    </citation>
    <scope>NUCLEOTIDE SEQUENCE [LARGE SCALE GENOMIC DNA]</scope>
    <source>
        <strain evidence="3">ATCC 700893 / DSM 11879 / JCM 9820 / NBRC 100138 / K1</strain>
    </source>
</reference>
<evidence type="ECO:0000313" key="3">
    <source>
        <dbReference type="Proteomes" id="UP000002518"/>
    </source>
</evidence>
<dbReference type="KEGG" id="ape:APE_2265.1"/>
<dbReference type="EnsemblBacteria" id="BAA81277">
    <property type="protein sequence ID" value="BAA81277"/>
    <property type="gene ID" value="APE_2265.1"/>
</dbReference>
<dbReference type="Proteomes" id="UP000002518">
    <property type="component" value="Chromosome"/>
</dbReference>
<gene>
    <name evidence="2" type="ordered locus">APE_2265.1</name>
</gene>
<sequence>MSLTTLAGGTLLLKGSPSTLFYKHGRTLFIVDPGHGRKRAKQISKAAEKLGGEAVAIITHFHSDHLSTLYQGFQPSTALAPVKDLAMVQDRVMRLHYTFGYPFTGAEDYLLFKAEDVDNVEPLEAERIKPLRLVPLPGHTPGQTGVETPDGVLYAADSIFGERVLQTYAVPYHSNPCQALETLTRLRDRVNRLEVIVPSHGKPVKGEEAERLLEMNIERLEDAWTALTEELSRAPASVGLLASTLMKRYGAEATPTLAILVETAVRGYIGCHGAELEPILESGVVKWRVRRR</sequence>
<accession>Q9Y9M3</accession>
<dbReference type="SUPFAM" id="SSF56281">
    <property type="entry name" value="Metallo-hydrolase/oxidoreductase"/>
    <property type="match status" value="1"/>
</dbReference>
<dbReference type="PANTHER" id="PTHR42951">
    <property type="entry name" value="METALLO-BETA-LACTAMASE DOMAIN-CONTAINING"/>
    <property type="match status" value="1"/>
</dbReference>
<dbReference type="AlphaFoldDB" id="Q9Y9M3"/>
<keyword evidence="3" id="KW-1185">Reference proteome</keyword>
<dbReference type="GeneID" id="1445306"/>
<dbReference type="PANTHER" id="PTHR42951:SF14">
    <property type="entry name" value="METALLO-BETA-LACTAMASE SUPERFAMILY PROTEIN"/>
    <property type="match status" value="1"/>
</dbReference>
<name>Q9Y9M3_AERPE</name>
<evidence type="ECO:0000259" key="1">
    <source>
        <dbReference type="SMART" id="SM00849"/>
    </source>
</evidence>
<dbReference type="RefSeq" id="WP_010866898.1">
    <property type="nucleotide sequence ID" value="NC_000854.2"/>
</dbReference>
<dbReference type="InterPro" id="IPR001279">
    <property type="entry name" value="Metallo-B-lactamas"/>
</dbReference>
<dbReference type="EMBL" id="BA000002">
    <property type="protein sequence ID" value="BAA81277.2"/>
    <property type="molecule type" value="Genomic_DNA"/>
</dbReference>
<dbReference type="InterPro" id="IPR050855">
    <property type="entry name" value="NDM-1-like"/>
</dbReference>
<proteinExistence type="predicted"/>
<dbReference type="Gene3D" id="3.60.15.10">
    <property type="entry name" value="Ribonuclease Z/Hydroxyacylglutathione hydrolase-like"/>
    <property type="match status" value="1"/>
</dbReference>
<dbReference type="InterPro" id="IPR036866">
    <property type="entry name" value="RibonucZ/Hydroxyglut_hydro"/>
</dbReference>
<dbReference type="SMART" id="SM00849">
    <property type="entry name" value="Lactamase_B"/>
    <property type="match status" value="1"/>
</dbReference>
<dbReference type="Pfam" id="PF00753">
    <property type="entry name" value="Lactamase_B"/>
    <property type="match status" value="1"/>
</dbReference>
<dbReference type="eggNOG" id="arCOG00498">
    <property type="taxonomic scope" value="Archaea"/>
</dbReference>
<dbReference type="CDD" id="cd07743">
    <property type="entry name" value="metallo-hydrolase-like_MBL-fold"/>
    <property type="match status" value="1"/>
</dbReference>
<dbReference type="STRING" id="272557.APE_2265.1"/>
<protein>
    <recommendedName>
        <fullName evidence="1">Metallo-beta-lactamase domain-containing protein</fullName>
    </recommendedName>
</protein>